<organism evidence="6">
    <name type="scientific">hydrothermal vent metagenome</name>
    <dbReference type="NCBI Taxonomy" id="652676"/>
    <lineage>
        <taxon>unclassified sequences</taxon>
        <taxon>metagenomes</taxon>
        <taxon>ecological metagenomes</taxon>
    </lineage>
</organism>
<dbReference type="GO" id="GO:0060003">
    <property type="term" value="P:copper ion export"/>
    <property type="evidence" value="ECO:0007669"/>
    <property type="project" value="TreeGrafter"/>
</dbReference>
<dbReference type="InterPro" id="IPR058647">
    <property type="entry name" value="BSH_CzcB-like"/>
</dbReference>
<dbReference type="Gene3D" id="2.40.420.20">
    <property type="match status" value="1"/>
</dbReference>
<dbReference type="CDD" id="cd06850">
    <property type="entry name" value="biotinyl_domain"/>
    <property type="match status" value="1"/>
</dbReference>
<dbReference type="Pfam" id="PF25973">
    <property type="entry name" value="BSH_CzcB"/>
    <property type="match status" value="1"/>
</dbReference>
<sequence length="435" mass="48290">MKQFRQLYGFMPYVSLFLCSLVVACGTEDTAKKHANKHTHGALKKAQEVVKGPHGGRLLQNGDFALELSIFETGVPPEFRAQATQNGERLKPEEVELEISLTRLNANGSAGGNEKIDKIKFSPYGDVMRGDRVIYEPHSFVVTINAVYQGKKYFWKYDNFEGRTKIENEVASALGVKTLIAAPAVLHETVNVYGQIVVNTDWVRNITARFPGLIRSVAVSIGDIVQKDQALAIIESNESFNQYSVTAPISGVITQRNANPGEHTDNRQLFTIMDTSKVWVDLSIFPNDRHRVRTGAQVSLEMPGEDINSHTQQVKGRIKSINVTARPDQTVVARMEAGNKKGRLVPGSFIKARIAVADHAVPLAVKRSGLQPFRDFTVVYVKVGEQYEVRMLELGRQDREWAEVLGGLMPGARYVSENSYVIKADIEKSGASHDH</sequence>
<dbReference type="InterPro" id="IPR051909">
    <property type="entry name" value="MFP_Cation_Efflux"/>
</dbReference>
<dbReference type="InterPro" id="IPR058646">
    <property type="entry name" value="CzcB_N"/>
</dbReference>
<evidence type="ECO:0000259" key="5">
    <source>
        <dbReference type="Pfam" id="PF25975"/>
    </source>
</evidence>
<feature type="domain" description="CzcB N-terminal" evidence="3">
    <location>
        <begin position="56"/>
        <end position="154"/>
    </location>
</feature>
<evidence type="ECO:0000259" key="4">
    <source>
        <dbReference type="Pfam" id="PF25973"/>
    </source>
</evidence>
<dbReference type="Pfam" id="PF25971">
    <property type="entry name" value="CzcB_N"/>
    <property type="match status" value="1"/>
</dbReference>
<feature type="domain" description="CusB-like beta-barrel" evidence="2">
    <location>
        <begin position="277"/>
        <end position="355"/>
    </location>
</feature>
<dbReference type="Pfam" id="PF25975">
    <property type="entry name" value="CzcB_C"/>
    <property type="match status" value="1"/>
</dbReference>
<dbReference type="Gene3D" id="2.40.50.100">
    <property type="match status" value="1"/>
</dbReference>
<protein>
    <submittedName>
        <fullName evidence="6">Probable Co/Zn/Cd efflux system membrane fusion protein</fullName>
    </submittedName>
</protein>
<dbReference type="GO" id="GO:0015679">
    <property type="term" value="P:plasma membrane copper ion transport"/>
    <property type="evidence" value="ECO:0007669"/>
    <property type="project" value="TreeGrafter"/>
</dbReference>
<dbReference type="GO" id="GO:0030288">
    <property type="term" value="C:outer membrane-bounded periplasmic space"/>
    <property type="evidence" value="ECO:0007669"/>
    <property type="project" value="TreeGrafter"/>
</dbReference>
<dbReference type="InterPro" id="IPR058792">
    <property type="entry name" value="Beta-barrel_RND_2"/>
</dbReference>
<dbReference type="PANTHER" id="PTHR30097:SF4">
    <property type="entry name" value="SLR6042 PROTEIN"/>
    <property type="match status" value="1"/>
</dbReference>
<dbReference type="EMBL" id="UOFG01000155">
    <property type="protein sequence ID" value="VAW61821.1"/>
    <property type="molecule type" value="Genomic_DNA"/>
</dbReference>
<evidence type="ECO:0000259" key="2">
    <source>
        <dbReference type="Pfam" id="PF25954"/>
    </source>
</evidence>
<dbReference type="PROSITE" id="PS51257">
    <property type="entry name" value="PROKAR_LIPOPROTEIN"/>
    <property type="match status" value="1"/>
</dbReference>
<evidence type="ECO:0000259" key="3">
    <source>
        <dbReference type="Pfam" id="PF25971"/>
    </source>
</evidence>
<dbReference type="AlphaFoldDB" id="A0A3B0X214"/>
<proteinExistence type="predicted"/>
<evidence type="ECO:0000313" key="6">
    <source>
        <dbReference type="EMBL" id="VAW61821.1"/>
    </source>
</evidence>
<feature type="domain" description="CzcB-like C-terminal circularly permuted SH3-like" evidence="5">
    <location>
        <begin position="363"/>
        <end position="423"/>
    </location>
</feature>
<dbReference type="Pfam" id="PF25954">
    <property type="entry name" value="Beta-barrel_RND_2"/>
    <property type="match status" value="1"/>
</dbReference>
<reference evidence="6" key="1">
    <citation type="submission" date="2018-06" db="EMBL/GenBank/DDBJ databases">
        <authorList>
            <person name="Zhirakovskaya E."/>
        </authorList>
    </citation>
    <scope>NUCLEOTIDE SEQUENCE</scope>
</reference>
<keyword evidence="1" id="KW-0813">Transport</keyword>
<feature type="domain" description="CzcB-like barrel-sandwich hybrid" evidence="4">
    <location>
        <begin position="205"/>
        <end position="274"/>
    </location>
</feature>
<gene>
    <name evidence="6" type="ORF">MNBD_GAMMA11-3481</name>
</gene>
<evidence type="ECO:0000256" key="1">
    <source>
        <dbReference type="ARBA" id="ARBA00022448"/>
    </source>
</evidence>
<dbReference type="Gene3D" id="2.40.30.170">
    <property type="match status" value="1"/>
</dbReference>
<accession>A0A3B0X214</accession>
<name>A0A3B0X214_9ZZZZ</name>
<dbReference type="InterPro" id="IPR058649">
    <property type="entry name" value="CzcB_C"/>
</dbReference>
<dbReference type="PANTHER" id="PTHR30097">
    <property type="entry name" value="CATION EFFLUX SYSTEM PROTEIN CUSB"/>
    <property type="match status" value="1"/>
</dbReference>
<dbReference type="SUPFAM" id="SSF111369">
    <property type="entry name" value="HlyD-like secretion proteins"/>
    <property type="match status" value="1"/>
</dbReference>
<dbReference type="GO" id="GO:0046914">
    <property type="term" value="F:transition metal ion binding"/>
    <property type="evidence" value="ECO:0007669"/>
    <property type="project" value="TreeGrafter"/>
</dbReference>